<keyword evidence="2" id="KW-1185">Reference proteome</keyword>
<evidence type="ECO:0000313" key="1">
    <source>
        <dbReference type="EMBL" id="CAH8354784.1"/>
    </source>
</evidence>
<dbReference type="AlphaFoldDB" id="A0ABC8KAA0"/>
<protein>
    <submittedName>
        <fullName evidence="1">Uncharacterized protein</fullName>
    </submittedName>
</protein>
<comment type="caution">
    <text evidence="1">The sequence shown here is derived from an EMBL/GenBank/DDBJ whole genome shotgun (WGS) entry which is preliminary data.</text>
</comment>
<organism evidence="1 2">
    <name type="scientific">Eruca vesicaria subsp. sativa</name>
    <name type="common">Garden rocket</name>
    <name type="synonym">Eruca sativa</name>
    <dbReference type="NCBI Taxonomy" id="29727"/>
    <lineage>
        <taxon>Eukaryota</taxon>
        <taxon>Viridiplantae</taxon>
        <taxon>Streptophyta</taxon>
        <taxon>Embryophyta</taxon>
        <taxon>Tracheophyta</taxon>
        <taxon>Spermatophyta</taxon>
        <taxon>Magnoliopsida</taxon>
        <taxon>eudicotyledons</taxon>
        <taxon>Gunneridae</taxon>
        <taxon>Pentapetalae</taxon>
        <taxon>rosids</taxon>
        <taxon>malvids</taxon>
        <taxon>Brassicales</taxon>
        <taxon>Brassicaceae</taxon>
        <taxon>Brassiceae</taxon>
        <taxon>Eruca</taxon>
    </lineage>
</organism>
<accession>A0ABC8KAA0</accession>
<evidence type="ECO:0000313" key="2">
    <source>
        <dbReference type="Proteomes" id="UP001642260"/>
    </source>
</evidence>
<sequence length="63" mass="7238">MNLPSLRFLRAISYKETKQGDLSIMSRPYWKVELISSGSNQVPDKPDESVESELLAYYSLIDQ</sequence>
<gene>
    <name evidence="1" type="ORF">ERUC_LOCUS20539</name>
</gene>
<proteinExistence type="predicted"/>
<dbReference type="EMBL" id="CAKOAT010197377">
    <property type="protein sequence ID" value="CAH8354784.1"/>
    <property type="molecule type" value="Genomic_DNA"/>
</dbReference>
<dbReference type="Proteomes" id="UP001642260">
    <property type="component" value="Unassembled WGS sequence"/>
</dbReference>
<name>A0ABC8KAA0_ERUVS</name>
<reference evidence="1 2" key="1">
    <citation type="submission" date="2022-03" db="EMBL/GenBank/DDBJ databases">
        <authorList>
            <person name="Macdonald S."/>
            <person name="Ahmed S."/>
            <person name="Newling K."/>
        </authorList>
    </citation>
    <scope>NUCLEOTIDE SEQUENCE [LARGE SCALE GENOMIC DNA]</scope>
</reference>